<accession>A0A835V6J2</accession>
<dbReference type="Proteomes" id="UP000639772">
    <property type="component" value="Unassembled WGS sequence"/>
</dbReference>
<organism evidence="8 10">
    <name type="scientific">Vanilla planifolia</name>
    <name type="common">Vanilla</name>
    <dbReference type="NCBI Taxonomy" id="51239"/>
    <lineage>
        <taxon>Eukaryota</taxon>
        <taxon>Viridiplantae</taxon>
        <taxon>Streptophyta</taxon>
        <taxon>Embryophyta</taxon>
        <taxon>Tracheophyta</taxon>
        <taxon>Spermatophyta</taxon>
        <taxon>Magnoliopsida</taxon>
        <taxon>Liliopsida</taxon>
        <taxon>Asparagales</taxon>
        <taxon>Orchidaceae</taxon>
        <taxon>Vanilloideae</taxon>
        <taxon>Vanilleae</taxon>
        <taxon>Vanilla</taxon>
    </lineage>
</organism>
<dbReference type="EMBL" id="JADCNL010000004">
    <property type="protein sequence ID" value="KAG0484707.1"/>
    <property type="molecule type" value="Genomic_DNA"/>
</dbReference>
<dbReference type="InterPro" id="IPR045116">
    <property type="entry name" value="Clp1/Grc3"/>
</dbReference>
<dbReference type="Pfam" id="PF25467">
    <property type="entry name" value="NOL9_C"/>
    <property type="match status" value="1"/>
</dbReference>
<dbReference type="GO" id="GO:0005730">
    <property type="term" value="C:nucleolus"/>
    <property type="evidence" value="ECO:0007669"/>
    <property type="project" value="UniProtKB-SubCell"/>
</dbReference>
<evidence type="ECO:0000313" key="10">
    <source>
        <dbReference type="Proteomes" id="UP000639772"/>
    </source>
</evidence>
<dbReference type="Gene3D" id="3.40.50.300">
    <property type="entry name" value="P-loop containing nucleotide triphosphate hydrolases"/>
    <property type="match status" value="1"/>
</dbReference>
<evidence type="ECO:0000313" key="8">
    <source>
        <dbReference type="EMBL" id="KAG0486503.1"/>
    </source>
</evidence>
<dbReference type="PANTHER" id="PTHR12755">
    <property type="entry name" value="CLEAVAGE/POLYADENYLATION FACTOR IA SUBUNIT CLP1P"/>
    <property type="match status" value="1"/>
</dbReference>
<evidence type="ECO:0000259" key="6">
    <source>
        <dbReference type="Pfam" id="PF25467"/>
    </source>
</evidence>
<dbReference type="AlphaFoldDB" id="A0A835V6J2"/>
<sequence>MVFLSGSPSMPLHHELSIPPQWVDAVDVIVRSPQTPPIAMICGPKNSGKSTFSRLLLNSLLERYERVGYLDTDVGQPEFYVPGCLSLHVVDECLQDVMTSSMRQPERCFFFGDTSSKRDPECYLNYSFRLYEYFFGKYQSNKHANNRNLLLPLIINTAGWVKGTGFDVLVELLRYISPSHVVQIRISNESKNLPTGLFWLGDEEKGHSKSIEIGAPFRDSFNRTVLSPKNACKIRDNRIFYYFKQCIPSGSNMVTNKEFAHALASISPYQVHITQVKVVHLHCQVPEQEVFHSLNGTIVGLAVSSDGPKTSAGCTPWCVGLGIVRGIDLKRGLLYVITPVSPSKLEKVDLLFQGFIEIPRSLLQVRGCVSPYMSKNVLHKLPDKHL</sequence>
<protein>
    <recommendedName>
        <fullName evidence="11">Polynucleotide 5'-hydroxyl-kinase NOL9</fullName>
    </recommendedName>
</protein>
<name>A0A835V6J2_VANPL</name>
<evidence type="ECO:0008006" key="11">
    <source>
        <dbReference type="Google" id="ProtNLM"/>
    </source>
</evidence>
<evidence type="ECO:0000256" key="1">
    <source>
        <dbReference type="ARBA" id="ARBA00004604"/>
    </source>
</evidence>
<dbReference type="SUPFAM" id="SSF52540">
    <property type="entry name" value="P-loop containing nucleoside triphosphate hydrolases"/>
    <property type="match status" value="2"/>
</dbReference>
<dbReference type="EMBL" id="JADCNM010000004">
    <property type="protein sequence ID" value="KAG0486503.1"/>
    <property type="molecule type" value="Genomic_DNA"/>
</dbReference>
<dbReference type="Proteomes" id="UP000636800">
    <property type="component" value="Unassembled WGS sequence"/>
</dbReference>
<dbReference type="InterPro" id="IPR057570">
    <property type="entry name" value="NOL9_C"/>
</dbReference>
<evidence type="ECO:0000313" key="7">
    <source>
        <dbReference type="EMBL" id="KAG0484707.1"/>
    </source>
</evidence>
<dbReference type="PANTHER" id="PTHR12755:SF20">
    <property type="entry name" value="OS01G0184000 PROTEIN"/>
    <property type="match status" value="1"/>
</dbReference>
<dbReference type="Pfam" id="PF16575">
    <property type="entry name" value="CLP1_P"/>
    <property type="match status" value="1"/>
</dbReference>
<comment type="caution">
    <text evidence="8">The sequence shown here is derived from an EMBL/GenBank/DDBJ whole genome shotgun (WGS) entry which is preliminary data.</text>
</comment>
<dbReference type="GO" id="GO:0051731">
    <property type="term" value="F:polynucleotide 5'-hydroxyl-kinase activity"/>
    <property type="evidence" value="ECO:0007669"/>
    <property type="project" value="InterPro"/>
</dbReference>
<evidence type="ECO:0000259" key="5">
    <source>
        <dbReference type="Pfam" id="PF16575"/>
    </source>
</evidence>
<keyword evidence="4" id="KW-0067">ATP-binding</keyword>
<proteinExistence type="predicted"/>
<dbReference type="InterPro" id="IPR032319">
    <property type="entry name" value="CLP1_P"/>
</dbReference>
<gene>
    <name evidence="8" type="ORF">HPP92_008598</name>
    <name evidence="7" type="ORF">HPP92_008786</name>
</gene>
<evidence type="ECO:0000313" key="9">
    <source>
        <dbReference type="Proteomes" id="UP000636800"/>
    </source>
</evidence>
<keyword evidence="9" id="KW-1185">Reference proteome</keyword>
<comment type="subcellular location">
    <subcellularLocation>
        <location evidence="1">Nucleus</location>
        <location evidence="1">Nucleolus</location>
    </subcellularLocation>
</comment>
<dbReference type="InterPro" id="IPR027417">
    <property type="entry name" value="P-loop_NTPase"/>
</dbReference>
<evidence type="ECO:0000256" key="3">
    <source>
        <dbReference type="ARBA" id="ARBA00022741"/>
    </source>
</evidence>
<feature type="domain" description="Clp1 P-loop" evidence="5">
    <location>
        <begin position="43"/>
        <end position="194"/>
    </location>
</feature>
<dbReference type="GO" id="GO:0005524">
    <property type="term" value="F:ATP binding"/>
    <property type="evidence" value="ECO:0007669"/>
    <property type="project" value="UniProtKB-KW"/>
</dbReference>
<keyword evidence="2" id="KW-0698">rRNA processing</keyword>
<reference evidence="9 10" key="1">
    <citation type="journal article" date="2020" name="Nat. Food">
        <title>A phased Vanilla planifolia genome enables genetic improvement of flavour and production.</title>
        <authorList>
            <person name="Hasing T."/>
            <person name="Tang H."/>
            <person name="Brym M."/>
            <person name="Khazi F."/>
            <person name="Huang T."/>
            <person name="Chambers A.H."/>
        </authorList>
    </citation>
    <scope>NUCLEOTIDE SEQUENCE [LARGE SCALE GENOMIC DNA]</scope>
    <source>
        <tissue evidence="8">Leaf</tissue>
    </source>
</reference>
<evidence type="ECO:0000256" key="4">
    <source>
        <dbReference type="ARBA" id="ARBA00022840"/>
    </source>
</evidence>
<dbReference type="GO" id="GO:0000448">
    <property type="term" value="P:cleavage in ITS2 between 5.8S rRNA and LSU-rRNA of tricistronic rRNA transcript (SSU-rRNA, 5.8S rRNA, LSU-rRNA)"/>
    <property type="evidence" value="ECO:0007669"/>
    <property type="project" value="TreeGrafter"/>
</dbReference>
<evidence type="ECO:0000256" key="2">
    <source>
        <dbReference type="ARBA" id="ARBA00022552"/>
    </source>
</evidence>
<dbReference type="OrthoDB" id="2405412at2759"/>
<keyword evidence="3" id="KW-0547">Nucleotide-binding</keyword>
<feature type="domain" description="NOL9 C-terminal" evidence="6">
    <location>
        <begin position="265"/>
        <end position="359"/>
    </location>
</feature>